<dbReference type="Pfam" id="PF02816">
    <property type="entry name" value="Alpha_kinase"/>
    <property type="match status" value="1"/>
</dbReference>
<keyword evidence="1" id="KW-0723">Serine/threonine-protein kinase</keyword>
<evidence type="ECO:0000256" key="7">
    <source>
        <dbReference type="ARBA" id="ARBA00023125"/>
    </source>
</evidence>
<dbReference type="GO" id="GO:0005524">
    <property type="term" value="F:ATP binding"/>
    <property type="evidence" value="ECO:0007669"/>
    <property type="project" value="UniProtKB-KW"/>
</dbReference>
<dbReference type="InterPro" id="IPR035901">
    <property type="entry name" value="GIY-YIG_endonuc_sf"/>
</dbReference>
<dbReference type="InterPro" id="IPR053276">
    <property type="entry name" value="MtDNA_mismatch_repair_MutS"/>
</dbReference>
<dbReference type="Pfam" id="PF01624">
    <property type="entry name" value="MutS_I"/>
    <property type="match status" value="1"/>
</dbReference>
<dbReference type="InterPro" id="IPR027417">
    <property type="entry name" value="P-loop_NTPase"/>
</dbReference>
<keyword evidence="12" id="KW-1185">Reference proteome</keyword>
<evidence type="ECO:0000256" key="1">
    <source>
        <dbReference type="ARBA" id="ARBA00022527"/>
    </source>
</evidence>
<dbReference type="PROSITE" id="PS00486">
    <property type="entry name" value="DNA_MISMATCH_REPAIR_2"/>
    <property type="match status" value="1"/>
</dbReference>
<dbReference type="GO" id="GO:0030983">
    <property type="term" value="F:mismatched DNA binding"/>
    <property type="evidence" value="ECO:0007669"/>
    <property type="project" value="InterPro"/>
</dbReference>
<dbReference type="EMBL" id="LVLJ01002373">
    <property type="protein sequence ID" value="OAE25240.1"/>
    <property type="molecule type" value="Genomic_DNA"/>
</dbReference>
<dbReference type="SUPFAM" id="SSF82771">
    <property type="entry name" value="GIY-YIG endonuclease"/>
    <property type="match status" value="1"/>
</dbReference>
<dbReference type="Pfam" id="PF00488">
    <property type="entry name" value="MutS_V"/>
    <property type="match status" value="1"/>
</dbReference>
<dbReference type="SUPFAM" id="SSF55271">
    <property type="entry name" value="DNA repair protein MutS, domain I"/>
    <property type="match status" value="1"/>
</dbReference>
<dbReference type="InterPro" id="IPR004166">
    <property type="entry name" value="a-kinase_dom"/>
</dbReference>
<feature type="region of interest" description="Disordered" evidence="9">
    <location>
        <begin position="1719"/>
        <end position="1761"/>
    </location>
</feature>
<keyword evidence="8" id="KW-0175">Coiled coil</keyword>
<dbReference type="SMART" id="SM00534">
    <property type="entry name" value="MUTSac"/>
    <property type="match status" value="1"/>
</dbReference>
<dbReference type="SUPFAM" id="SSF52540">
    <property type="entry name" value="P-loop containing nucleoside triphosphate hydrolases"/>
    <property type="match status" value="1"/>
</dbReference>
<dbReference type="SUPFAM" id="SSF53300">
    <property type="entry name" value="vWA-like"/>
    <property type="match status" value="1"/>
</dbReference>
<evidence type="ECO:0000256" key="9">
    <source>
        <dbReference type="SAM" id="MobiDB-lite"/>
    </source>
</evidence>
<protein>
    <recommendedName>
        <fullName evidence="10">Alpha-type protein kinase domain-containing protein</fullName>
    </recommendedName>
</protein>
<evidence type="ECO:0000256" key="4">
    <source>
        <dbReference type="ARBA" id="ARBA00022763"/>
    </source>
</evidence>
<feature type="compositionally biased region" description="Basic and acidic residues" evidence="9">
    <location>
        <begin position="1744"/>
        <end position="1757"/>
    </location>
</feature>
<dbReference type="GO" id="GO:0006298">
    <property type="term" value="P:mismatch repair"/>
    <property type="evidence" value="ECO:0007669"/>
    <property type="project" value="InterPro"/>
</dbReference>
<evidence type="ECO:0000256" key="2">
    <source>
        <dbReference type="ARBA" id="ARBA00022679"/>
    </source>
</evidence>
<keyword evidence="6" id="KW-0067">ATP-binding</keyword>
<comment type="caution">
    <text evidence="11">The sequence shown here is derived from an EMBL/GenBank/DDBJ whole genome shotgun (WGS) entry which is preliminary data.</text>
</comment>
<dbReference type="Gene3D" id="3.40.50.410">
    <property type="entry name" value="von Willebrand factor, type A domain"/>
    <property type="match status" value="1"/>
</dbReference>
<sequence>MSASEARAYFMPPRPNGSFIGSARSNSSLSSRTHLVIQEIERLKNENEKLKRASGQFDLQRLPYSVEQHAADTKARREEIKVMIMKAQELDLAFLLDATASMQDSIDMVKDKVAAMSAGISQAYPECTLRVAFVLYRDYDDSNTDIDSKGCNLTSDFDGSGSTFIRALSRVRAKGGGDAAEDVFTGLQRVANLDWQARNRLLVHICDAPCHGTQFHDFPVEKNNEWDNYPQGDKYGRNIHTLLMQLREHCQVTHYYFCHLNDGTKKMMQEFKKAAGEPGWIEEAHFRDINGIPQKVVTMSRSTISRTLSNLSGIGSHVHGTNFIPENVIPSRPNWASIALLNGQQYKHRWYHFLDGLMQKIANREALEVEEMDSLQVQIATHPFSAEGTMRWPYHAAVIQHGQPVRNMVVKRFKVPFGHNIRQVHSKERYLGQMEVQTVAAHMAHEFNNRTSGLRGVKKVEFTLVSTLQVGSKIYNMEKFLEGNWIRYSNNAGYVNTADYAATLQAFTHWTHERSNGLLMVTDLQGVMQPSGNGGRYMFWLCDPSIHCTDVMRFTRTNLGDAGFKLFFSSHKCNDICRHLGLKASDNGYSTVGTQRSPDEEMERGGYYVRGVHFLVSVVFRGWNQRISAVNSKVGIGLDLKICLPPVVPNEGYRIMSLPLNKRPMPIVMGGQGRLSLRLVCAAQSWAHSDVQRVNVNLQQRLDCGRSVPEKGNWRHFWSKSNGRKGFIPTRGWPAKQFRQVLPSIAVCRSQAAAGAAASCIKESRGLRTKSGSSRSGSSVGKHAAAERISQRGDAKYISWWEERMSECQKSSTRELMKRLVFTNLLGVNPSLRMGNLKEGSIAAELLEIKRRFPHEVILCRIGEFYETLGFDACVLVEYAGLNPMGGLKSDAVPKAGCPIVNLRQTLDDLTRHGFSVCIVEEVKGPSNVRQRKERFIAGHAHPGSPYVYGLAEADLDVDFPDPVPVIGIARSALGYRFISVVEMLRTVSVDDQLTEEAVVAKLRAKPYQRLFLHKTLKYNSTETVRWGEFGEGGLLWGECRGKQFEWYENEPVSELLSRVRELYDLDVDVEFRSIVTPPGERPRPLYVGTAAQVGVLPTQGVPSLLKVLLPKDVNGLCTAYLRDLLLNPPPHRVASRIQQAVRLMTSVSCSIPDFTCVSAAKLVKLIGAREANHIEFARLRDMAEDVLLMDSEPQLTGILDLLLDPTWLATGLRIGREHLVEDCRFFVKRLSDVLAPAGDPENAISKSDLVPDEFFQDMEVRWRGRVRREHVEKAYADVDRAATVLAEILDEDFTPIVKRTRALAAPLGGGAGGAKAEVSYSREHKGIWLKGRRFVPTVWGGTPGEEEIKRLKPALDSKGKKVGDEWHTTKRVDAALSDYRSAVEAASMAVLDCLKGIAEELQCKMNAVVFVASISVIAKTLFSHVSEARRRRWVVPAPLQGSEDEVSEKTGEGDVDSSGAGESFLYLQDMFPYWLDRTREQAVLNTIQMSSMFLLTGPNGGGKSSILRSVCAASLLATCGLTVPCRSAVVPRLDSIMLRMMISDSPADGKSSFQMEMSELRSITSEATSKSLVLYDELCKGTEVNKGTFIVASVLEHLDKVGCLGVISTHLHGLLDMDLNAPRVVRKAMGAELVDGRLQPTWKLVDGECRESLAFETARKEGVPDSIVNRAEEFYEAWKNHHSETNCQDSDENFKKPLYVDVSLPRVLGGTSLALPAREGSNLQGSRDSGNPAFSAPLGKSPGVEEARLSSAEKPRAIPNQSAAAAASAAASDTVLVAGRSASTLNPLSSLNASPRGTRPLVGTQQAAMTKDLLVKRLNLPKESDLYITRSDMNGSPRSSRGSVARIDQAFVKICEEKLGQLQHDAADREAGRGIKCFYVGPRQKPPPTITNRSCVYILERPDGMFYVGQTDNLSGRITVHRTVAELSEASVLYIPLPNKSVACEIETCLIHQLPFMGFFLVNRGDQNHRHFGTGYLQDDNGSPPF</sequence>
<dbReference type="InterPro" id="IPR000432">
    <property type="entry name" value="DNA_mismatch_repair_MutS_C"/>
</dbReference>
<reference evidence="11" key="1">
    <citation type="submission" date="2016-03" db="EMBL/GenBank/DDBJ databases">
        <title>Mechanisms controlling the formation of the plant cell surface in tip-growing cells are functionally conserved among land plants.</title>
        <authorList>
            <person name="Honkanen S."/>
            <person name="Jones V.A."/>
            <person name="Morieri G."/>
            <person name="Champion C."/>
            <person name="Hetherington A.J."/>
            <person name="Kelly S."/>
            <person name="Saint-Marcoux D."/>
            <person name="Proust H."/>
            <person name="Prescott H."/>
            <person name="Dolan L."/>
        </authorList>
    </citation>
    <scope>NUCLEOTIDE SEQUENCE [LARGE SCALE GENOMIC DNA]</scope>
    <source>
        <tissue evidence="11">Whole gametophyte</tissue>
    </source>
</reference>
<dbReference type="SMART" id="SM00811">
    <property type="entry name" value="Alpha_kinase"/>
    <property type="match status" value="1"/>
</dbReference>
<gene>
    <name evidence="11" type="ORF">AXG93_1420s1030</name>
</gene>
<evidence type="ECO:0000313" key="12">
    <source>
        <dbReference type="Proteomes" id="UP000077202"/>
    </source>
</evidence>
<dbReference type="PROSITE" id="PS51158">
    <property type="entry name" value="ALPHA_KINASE"/>
    <property type="match status" value="1"/>
</dbReference>
<dbReference type="GO" id="GO:0004674">
    <property type="term" value="F:protein serine/threonine kinase activity"/>
    <property type="evidence" value="ECO:0007669"/>
    <property type="project" value="UniProtKB-KW"/>
</dbReference>
<keyword evidence="3" id="KW-0547">Nucleotide-binding</keyword>
<feature type="region of interest" description="Disordered" evidence="9">
    <location>
        <begin position="768"/>
        <end position="787"/>
    </location>
</feature>
<dbReference type="Proteomes" id="UP000077202">
    <property type="component" value="Unassembled WGS sequence"/>
</dbReference>
<dbReference type="PANTHER" id="PTHR48448">
    <property type="entry name" value="MUTL PROTEIN ISOFORM 1"/>
    <property type="match status" value="1"/>
</dbReference>
<dbReference type="Gene3D" id="3.40.50.300">
    <property type="entry name" value="P-loop containing nucleotide triphosphate hydrolases"/>
    <property type="match status" value="1"/>
</dbReference>
<evidence type="ECO:0000256" key="3">
    <source>
        <dbReference type="ARBA" id="ARBA00022741"/>
    </source>
</evidence>
<organism evidence="11 12">
    <name type="scientific">Marchantia polymorpha subsp. ruderalis</name>
    <dbReference type="NCBI Taxonomy" id="1480154"/>
    <lineage>
        <taxon>Eukaryota</taxon>
        <taxon>Viridiplantae</taxon>
        <taxon>Streptophyta</taxon>
        <taxon>Embryophyta</taxon>
        <taxon>Marchantiophyta</taxon>
        <taxon>Marchantiopsida</taxon>
        <taxon>Marchantiidae</taxon>
        <taxon>Marchantiales</taxon>
        <taxon>Marchantiaceae</taxon>
        <taxon>Marchantia</taxon>
    </lineage>
</organism>
<dbReference type="SUPFAM" id="SSF56112">
    <property type="entry name" value="Protein kinase-like (PK-like)"/>
    <property type="match status" value="1"/>
</dbReference>
<keyword evidence="5" id="KW-0418">Kinase</keyword>
<evidence type="ECO:0000313" key="11">
    <source>
        <dbReference type="EMBL" id="OAE25240.1"/>
    </source>
</evidence>
<dbReference type="Gene3D" id="3.30.200.20">
    <property type="entry name" value="Phosphorylase Kinase, domain 1"/>
    <property type="match status" value="1"/>
</dbReference>
<dbReference type="Gene3D" id="3.20.200.10">
    <property type="entry name" value="MHCK/EF2 kinase"/>
    <property type="match status" value="1"/>
</dbReference>
<proteinExistence type="predicted"/>
<feature type="domain" description="Alpha-type protein kinase" evidence="10">
    <location>
        <begin position="359"/>
        <end position="585"/>
    </location>
</feature>
<keyword evidence="7" id="KW-0238">DNA-binding</keyword>
<evidence type="ECO:0000256" key="8">
    <source>
        <dbReference type="SAM" id="Coils"/>
    </source>
</evidence>
<evidence type="ECO:0000259" key="10">
    <source>
        <dbReference type="PROSITE" id="PS51158"/>
    </source>
</evidence>
<keyword evidence="4" id="KW-0227">DNA damage</keyword>
<accession>A0A176VWR4</accession>
<name>A0A176VWR4_MARPO</name>
<dbReference type="FunFam" id="3.40.50.300:FF:001188">
    <property type="entry name" value="DNA mismatch repair protein"/>
    <property type="match status" value="1"/>
</dbReference>
<dbReference type="PANTHER" id="PTHR48448:SF1">
    <property type="entry name" value="MUTL PROTEIN ISOFORM 1"/>
    <property type="match status" value="1"/>
</dbReference>
<evidence type="ECO:0000256" key="5">
    <source>
        <dbReference type="ARBA" id="ARBA00022777"/>
    </source>
</evidence>
<dbReference type="Gene3D" id="3.40.1170.10">
    <property type="entry name" value="DNA repair protein MutS, domain I"/>
    <property type="match status" value="1"/>
</dbReference>
<feature type="compositionally biased region" description="Low complexity" evidence="9">
    <location>
        <begin position="769"/>
        <end position="779"/>
    </location>
</feature>
<dbReference type="InterPro" id="IPR016151">
    <property type="entry name" value="DNA_mismatch_repair_MutS_N"/>
</dbReference>
<keyword evidence="2" id="KW-0808">Transferase</keyword>
<evidence type="ECO:0000256" key="6">
    <source>
        <dbReference type="ARBA" id="ARBA00022840"/>
    </source>
</evidence>
<dbReference type="InterPro" id="IPR011009">
    <property type="entry name" value="Kinase-like_dom_sf"/>
</dbReference>
<dbReference type="CDD" id="cd03243">
    <property type="entry name" value="ABC_MutS_homologs"/>
    <property type="match status" value="1"/>
</dbReference>
<dbReference type="InterPro" id="IPR007695">
    <property type="entry name" value="DNA_mismatch_repair_MutS-lik_N"/>
</dbReference>
<feature type="coiled-coil region" evidence="8">
    <location>
        <begin position="33"/>
        <end position="60"/>
    </location>
</feature>
<dbReference type="InterPro" id="IPR036465">
    <property type="entry name" value="vWFA_dom_sf"/>
</dbReference>